<gene>
    <name evidence="1" type="ORF">PCOR1329_LOCUS5064</name>
</gene>
<evidence type="ECO:0000313" key="2">
    <source>
        <dbReference type="Proteomes" id="UP001189429"/>
    </source>
</evidence>
<sequence length="221" mass="22972">MADARQAELTGLVEAATAAPSARGPWRGLQLGAATLLLLGVLAGAARLALTASGAEAPRPRAPRDLLELTASEGDTSALLRLDGTQQAVVNKLIDRQVALAQTGSATSSPTRSDFEELGGTLPVAADRALKKLDSSTNRKLTGPRVGYKSPFPEDGEDCHYPTGAEISCISGYHCCDSLQIAGAAPAKLYSICCPNEGVASQCVAKIFFVSCEDPGPYQKK</sequence>
<keyword evidence="2" id="KW-1185">Reference proteome</keyword>
<evidence type="ECO:0000313" key="1">
    <source>
        <dbReference type="EMBL" id="CAK0795375.1"/>
    </source>
</evidence>
<comment type="caution">
    <text evidence="1">The sequence shown here is derived from an EMBL/GenBank/DDBJ whole genome shotgun (WGS) entry which is preliminary data.</text>
</comment>
<reference evidence="1" key="1">
    <citation type="submission" date="2023-10" db="EMBL/GenBank/DDBJ databases">
        <authorList>
            <person name="Chen Y."/>
            <person name="Shah S."/>
            <person name="Dougan E. K."/>
            <person name="Thang M."/>
            <person name="Chan C."/>
        </authorList>
    </citation>
    <scope>NUCLEOTIDE SEQUENCE [LARGE SCALE GENOMIC DNA]</scope>
</reference>
<protein>
    <submittedName>
        <fullName evidence="1">Uncharacterized protein</fullName>
    </submittedName>
</protein>
<dbReference type="EMBL" id="CAUYUJ010001325">
    <property type="protein sequence ID" value="CAK0795375.1"/>
    <property type="molecule type" value="Genomic_DNA"/>
</dbReference>
<accession>A0ABN9PUL7</accession>
<proteinExistence type="predicted"/>
<dbReference type="Proteomes" id="UP001189429">
    <property type="component" value="Unassembled WGS sequence"/>
</dbReference>
<organism evidence="1 2">
    <name type="scientific">Prorocentrum cordatum</name>
    <dbReference type="NCBI Taxonomy" id="2364126"/>
    <lineage>
        <taxon>Eukaryota</taxon>
        <taxon>Sar</taxon>
        <taxon>Alveolata</taxon>
        <taxon>Dinophyceae</taxon>
        <taxon>Prorocentrales</taxon>
        <taxon>Prorocentraceae</taxon>
        <taxon>Prorocentrum</taxon>
    </lineage>
</organism>
<name>A0ABN9PUL7_9DINO</name>